<dbReference type="Pfam" id="PF00248">
    <property type="entry name" value="Aldo_ket_red"/>
    <property type="match status" value="1"/>
</dbReference>
<dbReference type="SUPFAM" id="SSF51430">
    <property type="entry name" value="NAD(P)-linked oxidoreductase"/>
    <property type="match status" value="1"/>
</dbReference>
<evidence type="ECO:0000256" key="1">
    <source>
        <dbReference type="SAM" id="SignalP"/>
    </source>
</evidence>
<dbReference type="Proteomes" id="UP000095284">
    <property type="component" value="Unplaced"/>
</dbReference>
<dbReference type="AlphaFoldDB" id="A0A1I7RTW7"/>
<proteinExistence type="predicted"/>
<dbReference type="GO" id="GO:0016491">
    <property type="term" value="F:oxidoreductase activity"/>
    <property type="evidence" value="ECO:0007669"/>
    <property type="project" value="InterPro"/>
</dbReference>
<dbReference type="Gene3D" id="3.20.20.100">
    <property type="entry name" value="NADP-dependent oxidoreductase domain"/>
    <property type="match status" value="1"/>
</dbReference>
<feature type="domain" description="NADP-dependent oxidoreductase" evidence="2">
    <location>
        <begin position="58"/>
        <end position="131"/>
    </location>
</feature>
<evidence type="ECO:0000313" key="4">
    <source>
        <dbReference type="WBParaSite" id="BXY_0417300.1"/>
    </source>
</evidence>
<sequence>MFFPPLTALRLLRILSATKLLEYLGCACKVRAKISEALHLASVCCVEVCCAEEAEYNETDFEHTWKAMEEVYQKGLAKSIGGSNLCRSQIEEIQDIADFSLDILQVDEEWFYEAPHVVDLCVQLGTPVTTYILHESPEMMKVVAHRGRGFFNSN</sequence>
<organism evidence="3 4">
    <name type="scientific">Bursaphelenchus xylophilus</name>
    <name type="common">Pinewood nematode worm</name>
    <name type="synonym">Aphelenchoides xylophilus</name>
    <dbReference type="NCBI Taxonomy" id="6326"/>
    <lineage>
        <taxon>Eukaryota</taxon>
        <taxon>Metazoa</taxon>
        <taxon>Ecdysozoa</taxon>
        <taxon>Nematoda</taxon>
        <taxon>Chromadorea</taxon>
        <taxon>Rhabditida</taxon>
        <taxon>Tylenchina</taxon>
        <taxon>Tylenchomorpha</taxon>
        <taxon>Aphelenchoidea</taxon>
        <taxon>Aphelenchoididae</taxon>
        <taxon>Bursaphelenchus</taxon>
    </lineage>
</organism>
<reference evidence="4" key="1">
    <citation type="submission" date="2016-11" db="UniProtKB">
        <authorList>
            <consortium name="WormBaseParasite"/>
        </authorList>
    </citation>
    <scope>IDENTIFICATION</scope>
</reference>
<dbReference type="PANTHER" id="PTHR11732">
    <property type="entry name" value="ALDO/KETO REDUCTASE"/>
    <property type="match status" value="1"/>
</dbReference>
<dbReference type="WBParaSite" id="BXY_0417300.1">
    <property type="protein sequence ID" value="BXY_0417300.1"/>
    <property type="gene ID" value="BXY_0417300"/>
</dbReference>
<keyword evidence="1" id="KW-0732">Signal</keyword>
<feature type="signal peptide" evidence="1">
    <location>
        <begin position="1"/>
        <end position="17"/>
    </location>
</feature>
<evidence type="ECO:0000259" key="2">
    <source>
        <dbReference type="Pfam" id="PF00248"/>
    </source>
</evidence>
<dbReference type="InterPro" id="IPR023210">
    <property type="entry name" value="NADP_OxRdtase_dom"/>
</dbReference>
<name>A0A1I7RTW7_BURXY</name>
<protein>
    <submittedName>
        <fullName evidence="4">Aldo_ket_red domain-containing protein</fullName>
    </submittedName>
</protein>
<feature type="chain" id="PRO_5009304841" evidence="1">
    <location>
        <begin position="18"/>
        <end position="154"/>
    </location>
</feature>
<accession>A0A1I7RTW7</accession>
<evidence type="ECO:0000313" key="3">
    <source>
        <dbReference type="Proteomes" id="UP000095284"/>
    </source>
</evidence>
<dbReference type="InterPro" id="IPR020471">
    <property type="entry name" value="AKR"/>
</dbReference>
<dbReference type="InterPro" id="IPR036812">
    <property type="entry name" value="NAD(P)_OxRdtase_dom_sf"/>
</dbReference>